<evidence type="ECO:0000256" key="1">
    <source>
        <dbReference type="SAM" id="MobiDB-lite"/>
    </source>
</evidence>
<evidence type="ECO:0000313" key="7">
    <source>
        <dbReference type="EMBL" id="PTR13381.1"/>
    </source>
</evidence>
<dbReference type="SMART" id="SM00091">
    <property type="entry name" value="PAS"/>
    <property type="match status" value="3"/>
</dbReference>
<dbReference type="SMART" id="SM00065">
    <property type="entry name" value="GAF"/>
    <property type="match status" value="1"/>
</dbReference>
<dbReference type="InterPro" id="IPR052155">
    <property type="entry name" value="Biofilm_reg_signaling"/>
</dbReference>
<dbReference type="RefSeq" id="WP_108222297.1">
    <property type="nucleotide sequence ID" value="NZ_QAOT01000022.1"/>
</dbReference>
<dbReference type="OrthoDB" id="9801651at2"/>
<keyword evidence="2" id="KW-0472">Membrane</keyword>
<dbReference type="PANTHER" id="PTHR44757">
    <property type="entry name" value="DIGUANYLATE CYCLASE DGCP"/>
    <property type="match status" value="1"/>
</dbReference>
<feature type="transmembrane region" description="Helical" evidence="2">
    <location>
        <begin position="220"/>
        <end position="237"/>
    </location>
</feature>
<dbReference type="Gene3D" id="3.30.70.270">
    <property type="match status" value="2"/>
</dbReference>
<feature type="transmembrane region" description="Helical" evidence="2">
    <location>
        <begin position="105"/>
        <end position="124"/>
    </location>
</feature>
<dbReference type="SMART" id="SM00086">
    <property type="entry name" value="PAC"/>
    <property type="match status" value="2"/>
</dbReference>
<dbReference type="Proteomes" id="UP000244060">
    <property type="component" value="Unassembled WGS sequence"/>
</dbReference>
<dbReference type="InterPro" id="IPR043128">
    <property type="entry name" value="Rev_trsase/Diguanyl_cyclase"/>
</dbReference>
<keyword evidence="2" id="KW-1133">Transmembrane helix</keyword>
<dbReference type="CDD" id="cd01948">
    <property type="entry name" value="EAL"/>
    <property type="match status" value="1"/>
</dbReference>
<dbReference type="SUPFAM" id="SSF55785">
    <property type="entry name" value="PYP-like sensor domain (PAS domain)"/>
    <property type="match status" value="3"/>
</dbReference>
<organism evidence="7 8">
    <name type="scientific">Cereibacter azotoformans</name>
    <dbReference type="NCBI Taxonomy" id="43057"/>
    <lineage>
        <taxon>Bacteria</taxon>
        <taxon>Pseudomonadati</taxon>
        <taxon>Pseudomonadota</taxon>
        <taxon>Alphaproteobacteria</taxon>
        <taxon>Rhodobacterales</taxon>
        <taxon>Paracoccaceae</taxon>
        <taxon>Cereibacter</taxon>
    </lineage>
</organism>
<dbReference type="PROSITE" id="PS50887">
    <property type="entry name" value="GGDEF"/>
    <property type="match status" value="2"/>
</dbReference>
<evidence type="ECO:0000256" key="2">
    <source>
        <dbReference type="SAM" id="Phobius"/>
    </source>
</evidence>
<feature type="transmembrane region" description="Helical" evidence="2">
    <location>
        <begin position="15"/>
        <end position="34"/>
    </location>
</feature>
<dbReference type="NCBIfam" id="TIGR00229">
    <property type="entry name" value="sensory_box"/>
    <property type="match status" value="1"/>
</dbReference>
<feature type="domain" description="PAC" evidence="4">
    <location>
        <begin position="836"/>
        <end position="888"/>
    </location>
</feature>
<dbReference type="InterPro" id="IPR000014">
    <property type="entry name" value="PAS"/>
</dbReference>
<dbReference type="InterPro" id="IPR003018">
    <property type="entry name" value="GAF"/>
</dbReference>
<dbReference type="PANTHER" id="PTHR44757:SF2">
    <property type="entry name" value="BIOFILM ARCHITECTURE MAINTENANCE PROTEIN MBAA"/>
    <property type="match status" value="1"/>
</dbReference>
<accession>A0A2T5JT73</accession>
<evidence type="ECO:0000259" key="6">
    <source>
        <dbReference type="PROSITE" id="PS50887"/>
    </source>
</evidence>
<feature type="domain" description="EAL" evidence="5">
    <location>
        <begin position="1188"/>
        <end position="1447"/>
    </location>
</feature>
<dbReference type="InterPro" id="IPR000700">
    <property type="entry name" value="PAS-assoc_C"/>
</dbReference>
<dbReference type="Gene3D" id="3.20.20.450">
    <property type="entry name" value="EAL domain"/>
    <property type="match status" value="1"/>
</dbReference>
<dbReference type="Gene3D" id="3.30.450.40">
    <property type="match status" value="1"/>
</dbReference>
<feature type="transmembrane region" description="Helical" evidence="2">
    <location>
        <begin position="155"/>
        <end position="179"/>
    </location>
</feature>
<proteinExistence type="predicted"/>
<dbReference type="SMART" id="SM00052">
    <property type="entry name" value="EAL"/>
    <property type="match status" value="1"/>
</dbReference>
<dbReference type="NCBIfam" id="TIGR00254">
    <property type="entry name" value="GGDEF"/>
    <property type="match status" value="2"/>
</dbReference>
<dbReference type="InterPro" id="IPR035965">
    <property type="entry name" value="PAS-like_dom_sf"/>
</dbReference>
<evidence type="ECO:0000259" key="3">
    <source>
        <dbReference type="PROSITE" id="PS50112"/>
    </source>
</evidence>
<gene>
    <name evidence="7" type="ORF">C8J28_12211</name>
</gene>
<comment type="caution">
    <text evidence="7">The sequence shown here is derived from an EMBL/GenBank/DDBJ whole genome shotgun (WGS) entry which is preliminary data.</text>
</comment>
<feature type="transmembrane region" description="Helical" evidence="2">
    <location>
        <begin position="72"/>
        <end position="93"/>
    </location>
</feature>
<keyword evidence="2" id="KW-0812">Transmembrane</keyword>
<dbReference type="EMBL" id="QAOT01000022">
    <property type="protein sequence ID" value="PTR13381.1"/>
    <property type="molecule type" value="Genomic_DNA"/>
</dbReference>
<dbReference type="SUPFAM" id="SSF55781">
    <property type="entry name" value="GAF domain-like"/>
    <property type="match status" value="1"/>
</dbReference>
<dbReference type="InterPro" id="IPR001610">
    <property type="entry name" value="PAC"/>
</dbReference>
<dbReference type="Pfam" id="PF00990">
    <property type="entry name" value="GGDEF"/>
    <property type="match status" value="2"/>
</dbReference>
<name>A0A2T5JT73_9RHOB</name>
<dbReference type="CDD" id="cd00130">
    <property type="entry name" value="PAS"/>
    <property type="match status" value="1"/>
</dbReference>
<dbReference type="InterPro" id="IPR031621">
    <property type="entry name" value="HisKA_7TM"/>
</dbReference>
<dbReference type="SUPFAM" id="SSF141868">
    <property type="entry name" value="EAL domain-like"/>
    <property type="match status" value="1"/>
</dbReference>
<dbReference type="SMART" id="SM00267">
    <property type="entry name" value="GGDEF"/>
    <property type="match status" value="2"/>
</dbReference>
<dbReference type="InterPro" id="IPR029016">
    <property type="entry name" value="GAF-like_dom_sf"/>
</dbReference>
<dbReference type="PROSITE" id="PS50113">
    <property type="entry name" value="PAC"/>
    <property type="match status" value="1"/>
</dbReference>
<dbReference type="InterPro" id="IPR029787">
    <property type="entry name" value="Nucleotide_cyclase"/>
</dbReference>
<dbReference type="FunFam" id="3.30.70.270:FF:000001">
    <property type="entry name" value="Diguanylate cyclase domain protein"/>
    <property type="match status" value="2"/>
</dbReference>
<feature type="transmembrane region" description="Helical" evidence="2">
    <location>
        <begin position="191"/>
        <end position="214"/>
    </location>
</feature>
<dbReference type="Gene3D" id="3.30.450.20">
    <property type="entry name" value="PAS domain"/>
    <property type="match status" value="3"/>
</dbReference>
<feature type="domain" description="GGDEF" evidence="6">
    <location>
        <begin position="1051"/>
        <end position="1183"/>
    </location>
</feature>
<dbReference type="PROSITE" id="PS50883">
    <property type="entry name" value="EAL"/>
    <property type="match status" value="1"/>
</dbReference>
<sequence>MDITHCFIGLSLDSAVYVMGATLAGFMLLASWLLRQGGFFGRAHFLTCIFGMIWWLGAASLELAVPDLSCKIAFATAAWPAIALVPICWFFFLRHYCFDLRRRSLRTEAFFIAGLVGLVTFMAATNPWHGLFYLPGTRLGILHGRTSGIFEHGPLFYAAAALLYVFLMSAVAITILAAFQANPIMRPTLMMMMFGTLVPLAANLAYVTLGTTLFGFDPTPFAFAFILLVFTWAIYANRSFDIATLARDLIYFSLSDPVLVLDSQGRIAGMNPAARKLLPDLVLGEQPRKTGPLATLCEVLEKGEKGMSERRWMEIQGRMFDIRLLPMRLPLGGRNALLGTAAIMTDTTELHRNAERLEEALGQSRTQLVEISRLRETAERLALSDPLTGLGNRRALRVAFETARAQQATLGIALIDLDHFKQINDRFGHAVGDRVLSHFATAMIRTMPEGTRAFRVGGEEFLMLCPGFDRRTMVELTERLAQRAADTPSLRNSDPVQPTFSAGIAISPEDGETLDQLHAQADIRLYEAKRSGRNRIMYETGSLPMRKDASEPFIAQEREAWQPLDEDPHGPARLAQRLSEGQRLATPLMRALMRATGSEVDAAIDQALAELGAHCRADRAYVFRIEDGMCSNTHEWCRAGIPPERHSLQRLPLEMIEPWLALLQDDMAVDIPDVAALQDGDPIRAHLARQGIHALVAVPLTDGTALTGFVGFDAVRPRPPFDPGERALLRAIADAIGASLARQDAETTAILARTAAKAAERNLHRLARVTEVMTNLVAVLDTELRVVWVNRAFEVQTGYRLADVVGRDFGTLIRGPQTDPAAVAAVQAAVDRRDSHEGETLNYDVNGQPYWIRFNIHPLYDADGTYAGYVSIETVISDRKALERELEAHNALLTGVLRTSVSAIVATDAAERVIYANAEAQRILDLVPAPDDPRTLLIPDWPLETLEGEPVERTALPSALVTATGQDQHDLRYAVRLPDGSRRVLSINAAPLPAAPQGARIVLSLTDITAAEASAEQLRRLAAEDPLTGLVNRRALRADLLARLDSDPGRPPLALIMLDLDNFKSVNDTMRHEAGDRALRVLAGRLREAARPQDLVARMGGDEFMLLAPGLEREDAVALAERLRRAVARPIGSDRQPINLTASTGIALSPAHGTTMSVLMTGADIALHAAKSRGRNQTVVLSQELFAAEERRSAIGQALAGTGIGRLRLVYQPQFALDATNRLTGAEALVRWTDPVLGEVRPDEFIPLAEETGLILNIDTQVLTLATRQLAQWARRGWRHRLAVNVSAQSFARADFGHNVLECLSREQVDPRLLVIELTETSLIAQSETATRNSAALREAGIGIAIDDYGTGYASLSYLHRMEVSEIKIDQSFVAGLDSGESRHSGPLIQAILGLARTLGMATTAEGVETEAQREWLRSAGCDRIQGYLSSPPLPPQIFEATYVSRPEDRPQAASPPASCSGR</sequence>
<protein>
    <submittedName>
        <fullName evidence="7">PAS domain S-box-containing protein/diguanylate cyclase (GGDEF)-like protein</fullName>
    </submittedName>
</protein>
<dbReference type="Pfam" id="PF01590">
    <property type="entry name" value="GAF"/>
    <property type="match status" value="1"/>
</dbReference>
<keyword evidence="8" id="KW-1185">Reference proteome</keyword>
<dbReference type="PROSITE" id="PS50112">
    <property type="entry name" value="PAS"/>
    <property type="match status" value="1"/>
</dbReference>
<dbReference type="Pfam" id="PF13426">
    <property type="entry name" value="PAS_9"/>
    <property type="match status" value="2"/>
</dbReference>
<reference evidence="7 8" key="1">
    <citation type="submission" date="2018-04" db="EMBL/GenBank/DDBJ databases">
        <title>Genomic Encyclopedia of Type Strains, Phase III (KMG-III): the genomes of soil and plant-associated and newly described type strains.</title>
        <authorList>
            <person name="Whitman W."/>
        </authorList>
    </citation>
    <scope>NUCLEOTIDE SEQUENCE [LARGE SCALE GENOMIC DNA]</scope>
    <source>
        <strain evidence="7 8">KA25</strain>
    </source>
</reference>
<evidence type="ECO:0000313" key="8">
    <source>
        <dbReference type="Proteomes" id="UP000244060"/>
    </source>
</evidence>
<feature type="domain" description="PAS" evidence="3">
    <location>
        <begin position="762"/>
        <end position="833"/>
    </location>
</feature>
<feature type="region of interest" description="Disordered" evidence="1">
    <location>
        <begin position="1443"/>
        <end position="1463"/>
    </location>
</feature>
<dbReference type="InterPro" id="IPR000160">
    <property type="entry name" value="GGDEF_dom"/>
</dbReference>
<dbReference type="Pfam" id="PF00563">
    <property type="entry name" value="EAL"/>
    <property type="match status" value="1"/>
</dbReference>
<dbReference type="Pfam" id="PF16927">
    <property type="entry name" value="HisKA_7TM"/>
    <property type="match status" value="1"/>
</dbReference>
<evidence type="ECO:0000259" key="5">
    <source>
        <dbReference type="PROSITE" id="PS50883"/>
    </source>
</evidence>
<dbReference type="SUPFAM" id="SSF55073">
    <property type="entry name" value="Nucleotide cyclase"/>
    <property type="match status" value="2"/>
</dbReference>
<feature type="domain" description="GGDEF" evidence="6">
    <location>
        <begin position="408"/>
        <end position="541"/>
    </location>
</feature>
<evidence type="ECO:0000259" key="4">
    <source>
        <dbReference type="PROSITE" id="PS50113"/>
    </source>
</evidence>
<dbReference type="InterPro" id="IPR035919">
    <property type="entry name" value="EAL_sf"/>
</dbReference>
<feature type="transmembrane region" description="Helical" evidence="2">
    <location>
        <begin position="46"/>
        <end position="66"/>
    </location>
</feature>
<dbReference type="InterPro" id="IPR001633">
    <property type="entry name" value="EAL_dom"/>
</dbReference>
<dbReference type="GO" id="GO:0003824">
    <property type="term" value="F:catalytic activity"/>
    <property type="evidence" value="ECO:0007669"/>
    <property type="project" value="UniProtKB-ARBA"/>
</dbReference>
<dbReference type="CDD" id="cd01949">
    <property type="entry name" value="GGDEF"/>
    <property type="match status" value="2"/>
</dbReference>